<feature type="region of interest" description="Disordered" evidence="1">
    <location>
        <begin position="137"/>
        <end position="159"/>
    </location>
</feature>
<feature type="region of interest" description="Disordered" evidence="1">
    <location>
        <begin position="85"/>
        <end position="124"/>
    </location>
</feature>
<evidence type="ECO:0000256" key="1">
    <source>
        <dbReference type="SAM" id="MobiDB-lite"/>
    </source>
</evidence>
<feature type="non-terminal residue" evidence="2">
    <location>
        <position position="1"/>
    </location>
</feature>
<name>A0A6J4PD60_9ACTN</name>
<accession>A0A6J4PD60</accession>
<dbReference type="AlphaFoldDB" id="A0A6J4PD60"/>
<organism evidence="2">
    <name type="scientific">uncultured Rubrobacteraceae bacterium</name>
    <dbReference type="NCBI Taxonomy" id="349277"/>
    <lineage>
        <taxon>Bacteria</taxon>
        <taxon>Bacillati</taxon>
        <taxon>Actinomycetota</taxon>
        <taxon>Rubrobacteria</taxon>
        <taxon>Rubrobacterales</taxon>
        <taxon>Rubrobacteraceae</taxon>
        <taxon>environmental samples</taxon>
    </lineage>
</organism>
<reference evidence="2" key="1">
    <citation type="submission" date="2020-02" db="EMBL/GenBank/DDBJ databases">
        <authorList>
            <person name="Meier V. D."/>
        </authorList>
    </citation>
    <scope>NUCLEOTIDE SEQUENCE</scope>
    <source>
        <strain evidence="2">AVDCRST_MAG82</strain>
    </source>
</reference>
<feature type="compositionally biased region" description="Basic residues" evidence="1">
    <location>
        <begin position="142"/>
        <end position="159"/>
    </location>
</feature>
<evidence type="ECO:0000313" key="2">
    <source>
        <dbReference type="EMBL" id="CAA9409517.1"/>
    </source>
</evidence>
<dbReference type="EMBL" id="CADCVA010000092">
    <property type="protein sequence ID" value="CAA9409517.1"/>
    <property type="molecule type" value="Genomic_DNA"/>
</dbReference>
<feature type="compositionally biased region" description="Basic and acidic residues" evidence="1">
    <location>
        <begin position="96"/>
        <end position="106"/>
    </location>
</feature>
<feature type="non-terminal residue" evidence="2">
    <location>
        <position position="159"/>
    </location>
</feature>
<gene>
    <name evidence="2" type="ORF">AVDCRST_MAG82-705</name>
</gene>
<sequence>DRGPLRRDAGDRPRMWAGRRRLLRLLGVRDARAEAVAAVTGHRRDANYQQAGRHPRLHDGTLRDGRGLWCLGGVGALGAGRTLRPVPPRRWRAVPPRHDPADDRLPRAPKRSVGEGRAAQRQRRELLETLSLGLDRVEPRAGRRGSRRGGHAHRGAPCL</sequence>
<protein>
    <submittedName>
        <fullName evidence="2">Uncharacterized protein</fullName>
    </submittedName>
</protein>
<proteinExistence type="predicted"/>